<gene>
    <name evidence="1" type="ORF">KK137_04720</name>
</gene>
<comment type="caution">
    <text evidence="1">The sequence shown here is derived from an EMBL/GenBank/DDBJ whole genome shotgun (WGS) entry which is preliminary data.</text>
</comment>
<dbReference type="Proteomes" id="UP000811255">
    <property type="component" value="Unassembled WGS sequence"/>
</dbReference>
<dbReference type="RefSeq" id="WP_214534925.1">
    <property type="nucleotide sequence ID" value="NZ_JAHFVK010000001.1"/>
</dbReference>
<sequence length="78" mass="8455">MDLNQLYFDHQILLIKAGRASSAELRHEHEVSASHIAGRIGCMQRSMGASGAPSWDALAAIDNRSLAGPVRHQQGYLA</sequence>
<reference evidence="1 2" key="1">
    <citation type="submission" date="2021-05" db="EMBL/GenBank/DDBJ databases">
        <title>Croceibacterium sp. LX-88 genome sequence.</title>
        <authorList>
            <person name="Luo X."/>
        </authorList>
    </citation>
    <scope>NUCLEOTIDE SEQUENCE [LARGE SCALE GENOMIC DNA]</scope>
    <source>
        <strain evidence="1 2">LX-88</strain>
    </source>
</reference>
<organism evidence="1 2">
    <name type="scientific">Croceibacterium selenioxidans</name>
    <dbReference type="NCBI Taxonomy" id="2838833"/>
    <lineage>
        <taxon>Bacteria</taxon>
        <taxon>Pseudomonadati</taxon>
        <taxon>Pseudomonadota</taxon>
        <taxon>Alphaproteobacteria</taxon>
        <taxon>Sphingomonadales</taxon>
        <taxon>Erythrobacteraceae</taxon>
        <taxon>Croceibacterium</taxon>
    </lineage>
</organism>
<keyword evidence="2" id="KW-1185">Reference proteome</keyword>
<evidence type="ECO:0000313" key="2">
    <source>
        <dbReference type="Proteomes" id="UP000811255"/>
    </source>
</evidence>
<proteinExistence type="predicted"/>
<dbReference type="EMBL" id="JAHFVK010000001">
    <property type="protein sequence ID" value="MBT2133630.1"/>
    <property type="molecule type" value="Genomic_DNA"/>
</dbReference>
<evidence type="ECO:0000313" key="1">
    <source>
        <dbReference type="EMBL" id="MBT2133630.1"/>
    </source>
</evidence>
<name>A0ABS5W1J0_9SPHN</name>
<accession>A0ABS5W1J0</accession>
<protein>
    <submittedName>
        <fullName evidence="1">Uncharacterized protein</fullName>
    </submittedName>
</protein>